<evidence type="ECO:0000313" key="2">
    <source>
        <dbReference type="EMBL" id="TFK16392.1"/>
    </source>
</evidence>
<protein>
    <submittedName>
        <fullName evidence="2">Uncharacterized protein</fullName>
    </submittedName>
</protein>
<proteinExistence type="predicted"/>
<accession>A0A5C3K929</accession>
<evidence type="ECO:0000313" key="3">
    <source>
        <dbReference type="Proteomes" id="UP000307440"/>
    </source>
</evidence>
<dbReference type="OrthoDB" id="3048394at2759"/>
<sequence>MSTMPSKPRQLEDISSAYRTPRKTRQRSKQLICCIQARDFGTSSSKPAILHWDLEHNDLREWAWPSNPKTGTRIPPSELWEYRRTHYFHAPNCLCVYALGTPCAEARIGMVVVPAHEPGPAHPLNGEYIAECTEKHCGYFINLERFYACPVLLVKKYLKREVPLKWGAAELTHINDIGKADTQGELDLLCESVPVSKVVKVCQLDLRTETPTMISQGIRKSFVTLYTRGIPEGEFWNLFIQCGQCRMIIPKDVFFQVHDQKDCCSRQVDGASKRSSNTKNWVEQALTSRINQALRGEVDSDADEGGLYSKSGNTEIVELDS</sequence>
<organism evidence="2 3">
    <name type="scientific">Coprinopsis marcescibilis</name>
    <name type="common">Agaric fungus</name>
    <name type="synonym">Psathyrella marcescibilis</name>
    <dbReference type="NCBI Taxonomy" id="230819"/>
    <lineage>
        <taxon>Eukaryota</taxon>
        <taxon>Fungi</taxon>
        <taxon>Dikarya</taxon>
        <taxon>Basidiomycota</taxon>
        <taxon>Agaricomycotina</taxon>
        <taxon>Agaricomycetes</taxon>
        <taxon>Agaricomycetidae</taxon>
        <taxon>Agaricales</taxon>
        <taxon>Agaricineae</taxon>
        <taxon>Psathyrellaceae</taxon>
        <taxon>Coprinopsis</taxon>
    </lineage>
</organism>
<feature type="region of interest" description="Disordered" evidence="1">
    <location>
        <begin position="1"/>
        <end position="25"/>
    </location>
</feature>
<reference evidence="2 3" key="1">
    <citation type="journal article" date="2019" name="Nat. Ecol. Evol.">
        <title>Megaphylogeny resolves global patterns of mushroom evolution.</title>
        <authorList>
            <person name="Varga T."/>
            <person name="Krizsan K."/>
            <person name="Foldi C."/>
            <person name="Dima B."/>
            <person name="Sanchez-Garcia M."/>
            <person name="Sanchez-Ramirez S."/>
            <person name="Szollosi G.J."/>
            <person name="Szarkandi J.G."/>
            <person name="Papp V."/>
            <person name="Albert L."/>
            <person name="Andreopoulos W."/>
            <person name="Angelini C."/>
            <person name="Antonin V."/>
            <person name="Barry K.W."/>
            <person name="Bougher N.L."/>
            <person name="Buchanan P."/>
            <person name="Buyck B."/>
            <person name="Bense V."/>
            <person name="Catcheside P."/>
            <person name="Chovatia M."/>
            <person name="Cooper J."/>
            <person name="Damon W."/>
            <person name="Desjardin D."/>
            <person name="Finy P."/>
            <person name="Geml J."/>
            <person name="Haridas S."/>
            <person name="Hughes K."/>
            <person name="Justo A."/>
            <person name="Karasinski D."/>
            <person name="Kautmanova I."/>
            <person name="Kiss B."/>
            <person name="Kocsube S."/>
            <person name="Kotiranta H."/>
            <person name="LaButti K.M."/>
            <person name="Lechner B.E."/>
            <person name="Liimatainen K."/>
            <person name="Lipzen A."/>
            <person name="Lukacs Z."/>
            <person name="Mihaltcheva S."/>
            <person name="Morgado L.N."/>
            <person name="Niskanen T."/>
            <person name="Noordeloos M.E."/>
            <person name="Ohm R.A."/>
            <person name="Ortiz-Santana B."/>
            <person name="Ovrebo C."/>
            <person name="Racz N."/>
            <person name="Riley R."/>
            <person name="Savchenko A."/>
            <person name="Shiryaev A."/>
            <person name="Soop K."/>
            <person name="Spirin V."/>
            <person name="Szebenyi C."/>
            <person name="Tomsovsky M."/>
            <person name="Tulloss R.E."/>
            <person name="Uehling J."/>
            <person name="Grigoriev I.V."/>
            <person name="Vagvolgyi C."/>
            <person name="Papp T."/>
            <person name="Martin F.M."/>
            <person name="Miettinen O."/>
            <person name="Hibbett D.S."/>
            <person name="Nagy L.G."/>
        </authorList>
    </citation>
    <scope>NUCLEOTIDE SEQUENCE [LARGE SCALE GENOMIC DNA]</scope>
    <source>
        <strain evidence="2 3">CBS 121175</strain>
    </source>
</reference>
<gene>
    <name evidence="2" type="ORF">FA15DRAFT_711884</name>
</gene>
<evidence type="ECO:0000256" key="1">
    <source>
        <dbReference type="SAM" id="MobiDB-lite"/>
    </source>
</evidence>
<name>A0A5C3K929_COPMA</name>
<dbReference type="Proteomes" id="UP000307440">
    <property type="component" value="Unassembled WGS sequence"/>
</dbReference>
<keyword evidence="3" id="KW-1185">Reference proteome</keyword>
<dbReference type="EMBL" id="ML210864">
    <property type="protein sequence ID" value="TFK16392.1"/>
    <property type="molecule type" value="Genomic_DNA"/>
</dbReference>
<dbReference type="AlphaFoldDB" id="A0A5C3K929"/>